<sequence length="119" mass="13396">MKRIETFSIFTLFMTSFIILSCSKEPESLKDRLQQNEAIVIEEELMKVADEVVSEKTNSNDLEVIVEEIIESTAEGVVVKATGDSSQETEIITAVVVEEERETISEDRIEIIVEEAIVD</sequence>
<keyword evidence="2" id="KW-1185">Reference proteome</keyword>
<dbReference type="EMBL" id="FXAW01000004">
    <property type="protein sequence ID" value="SMG36282.1"/>
    <property type="molecule type" value="Genomic_DNA"/>
</dbReference>
<proteinExistence type="predicted"/>
<dbReference type="AlphaFoldDB" id="A0A1X7K5G9"/>
<evidence type="ECO:0000313" key="1">
    <source>
        <dbReference type="EMBL" id="SMG36282.1"/>
    </source>
</evidence>
<evidence type="ECO:0000313" key="2">
    <source>
        <dbReference type="Proteomes" id="UP000193804"/>
    </source>
</evidence>
<name>A0A1X7K5G9_9BACT</name>
<gene>
    <name evidence="1" type="ORF">SAMN05661096_02424</name>
</gene>
<reference evidence="2" key="1">
    <citation type="submission" date="2017-04" db="EMBL/GenBank/DDBJ databases">
        <authorList>
            <person name="Varghese N."/>
            <person name="Submissions S."/>
        </authorList>
    </citation>
    <scope>NUCLEOTIDE SEQUENCE [LARGE SCALE GENOMIC DNA]</scope>
    <source>
        <strain evidence="2">DSM 4125</strain>
    </source>
</reference>
<accession>A0A1X7K5G9</accession>
<protein>
    <submittedName>
        <fullName evidence="1">Uncharacterized protein</fullName>
    </submittedName>
</protein>
<dbReference type="Proteomes" id="UP000193804">
    <property type="component" value="Unassembled WGS sequence"/>
</dbReference>
<organism evidence="1 2">
    <name type="scientific">Marivirga sericea</name>
    <dbReference type="NCBI Taxonomy" id="1028"/>
    <lineage>
        <taxon>Bacteria</taxon>
        <taxon>Pseudomonadati</taxon>
        <taxon>Bacteroidota</taxon>
        <taxon>Cytophagia</taxon>
        <taxon>Cytophagales</taxon>
        <taxon>Marivirgaceae</taxon>
        <taxon>Marivirga</taxon>
    </lineage>
</organism>
<dbReference type="RefSeq" id="WP_085517499.1">
    <property type="nucleotide sequence ID" value="NZ_FXAW01000004.1"/>
</dbReference>
<dbReference type="PROSITE" id="PS51257">
    <property type="entry name" value="PROKAR_LIPOPROTEIN"/>
    <property type="match status" value="1"/>
</dbReference>